<gene>
    <name evidence="1" type="ORF">ALC56_10749</name>
</gene>
<name>A0A195F320_9HYME</name>
<evidence type="ECO:0000313" key="1">
    <source>
        <dbReference type="EMBL" id="KYN34781.1"/>
    </source>
</evidence>
<sequence length="127" mass="15208">MKKFVTVDVKVNWRNDRWLLSVISNESDIIYMSTLFICRDIVPSYFCKKGETITKEVYLRILKTIMKPCMKTTASRRPYIFQVIERVSNKSRHPNGNFSSRYIEATFMNLDKEQLKRVCSHFRERIE</sequence>
<protein>
    <submittedName>
        <fullName evidence="1">Uncharacterized protein</fullName>
    </submittedName>
</protein>
<dbReference type="Proteomes" id="UP000078541">
    <property type="component" value="Unassembled WGS sequence"/>
</dbReference>
<organism evidence="1 2">
    <name type="scientific">Trachymyrmex septentrionalis</name>
    <dbReference type="NCBI Taxonomy" id="34720"/>
    <lineage>
        <taxon>Eukaryota</taxon>
        <taxon>Metazoa</taxon>
        <taxon>Ecdysozoa</taxon>
        <taxon>Arthropoda</taxon>
        <taxon>Hexapoda</taxon>
        <taxon>Insecta</taxon>
        <taxon>Pterygota</taxon>
        <taxon>Neoptera</taxon>
        <taxon>Endopterygota</taxon>
        <taxon>Hymenoptera</taxon>
        <taxon>Apocrita</taxon>
        <taxon>Aculeata</taxon>
        <taxon>Formicoidea</taxon>
        <taxon>Formicidae</taxon>
        <taxon>Myrmicinae</taxon>
        <taxon>Trachymyrmex</taxon>
    </lineage>
</organism>
<reference evidence="1 2" key="1">
    <citation type="submission" date="2016-03" db="EMBL/GenBank/DDBJ databases">
        <title>Trachymyrmex septentrionalis WGS genome.</title>
        <authorList>
            <person name="Nygaard S."/>
            <person name="Hu H."/>
            <person name="Boomsma J."/>
            <person name="Zhang G."/>
        </authorList>
    </citation>
    <scope>NUCLEOTIDE SEQUENCE [LARGE SCALE GENOMIC DNA]</scope>
    <source>
        <strain evidence="1">Tsep2-gDNA-1</strain>
        <tissue evidence="1">Whole body</tissue>
    </source>
</reference>
<proteinExistence type="predicted"/>
<dbReference type="AlphaFoldDB" id="A0A195F320"/>
<evidence type="ECO:0000313" key="2">
    <source>
        <dbReference type="Proteomes" id="UP000078541"/>
    </source>
</evidence>
<dbReference type="EMBL" id="KQ981855">
    <property type="protein sequence ID" value="KYN34781.1"/>
    <property type="molecule type" value="Genomic_DNA"/>
</dbReference>
<keyword evidence="2" id="KW-1185">Reference proteome</keyword>
<accession>A0A195F320</accession>